<dbReference type="AlphaFoldDB" id="A0A855A8L9"/>
<protein>
    <submittedName>
        <fullName evidence="2">Uncharacterized protein</fullName>
    </submittedName>
</protein>
<gene>
    <name evidence="2" type="ORF">CH238_04140</name>
</gene>
<accession>A0A855A8L9</accession>
<evidence type="ECO:0000313" key="3">
    <source>
        <dbReference type="Proteomes" id="UP000220611"/>
    </source>
</evidence>
<comment type="caution">
    <text evidence="2">The sequence shown here is derived from an EMBL/GenBank/DDBJ whole genome shotgun (WGS) entry which is preliminary data.</text>
</comment>
<evidence type="ECO:0000256" key="1">
    <source>
        <dbReference type="SAM" id="MobiDB-lite"/>
    </source>
</evidence>
<proteinExistence type="predicted"/>
<feature type="region of interest" description="Disordered" evidence="1">
    <location>
        <begin position="30"/>
        <end position="76"/>
    </location>
</feature>
<evidence type="ECO:0000313" key="2">
    <source>
        <dbReference type="EMBL" id="PEQ25232.1"/>
    </source>
</evidence>
<feature type="compositionally biased region" description="Polar residues" evidence="1">
    <location>
        <begin position="30"/>
        <end position="41"/>
    </location>
</feature>
<name>A0A855A8L9_9FIRM</name>
<reference evidence="2 3" key="1">
    <citation type="submission" date="2017-07" db="EMBL/GenBank/DDBJ databases">
        <title>Prevalence of linear plasmids in Cutibacterium (Propionibacterium) acnes isolates obtained from prostatic tissue.</title>
        <authorList>
            <person name="Davidsson S."/>
            <person name="Carlsson J."/>
            <person name="Molling P."/>
            <person name="Andren O."/>
            <person name="Andersson S.-O."/>
            <person name="Brzuszkiewicz E."/>
            <person name="Poehlein A."/>
            <person name="Al-Zeer M."/>
            <person name="Brinkmann V."/>
            <person name="Scavenius C."/>
            <person name="Nazipi S."/>
            <person name="Soderquist B."/>
            <person name="Bruggemann H."/>
        </authorList>
    </citation>
    <scope>NUCLEOTIDE SEQUENCE [LARGE SCALE GENOMIC DNA]</scope>
    <source>
        <strain evidence="2 3">DSM 753</strain>
    </source>
</reference>
<dbReference type="Proteomes" id="UP000220611">
    <property type="component" value="Unassembled WGS sequence"/>
</dbReference>
<sequence>MKAVLPQRKGKTPAASFRVANGSRDAFRQIQASGKRSASLSKRQKLKPGALSGLSPFAPPADRAVFSTGRLKPFRP</sequence>
<dbReference type="EMBL" id="NOXF01000002">
    <property type="protein sequence ID" value="PEQ25232.1"/>
    <property type="molecule type" value="Genomic_DNA"/>
</dbReference>
<organism evidence="2 3">
    <name type="scientific">[Clostridium] leptum DSM 753</name>
    <dbReference type="NCBI Taxonomy" id="428125"/>
    <lineage>
        <taxon>Bacteria</taxon>
        <taxon>Bacillati</taxon>
        <taxon>Bacillota</taxon>
        <taxon>Clostridia</taxon>
        <taxon>Eubacteriales</taxon>
        <taxon>Oscillospiraceae</taxon>
        <taxon>Oscillospiraceae incertae sedis</taxon>
    </lineage>
</organism>
<keyword evidence="3" id="KW-1185">Reference proteome</keyword>